<dbReference type="InterPro" id="IPR012948">
    <property type="entry name" value="AARP2CN"/>
</dbReference>
<dbReference type="GO" id="GO:0000462">
    <property type="term" value="P:maturation of SSU-rRNA from tricistronic rRNA transcript (SSU-rRNA, 5.8S rRNA, LSU-rRNA)"/>
    <property type="evidence" value="ECO:0007669"/>
    <property type="project" value="TreeGrafter"/>
</dbReference>
<evidence type="ECO:0000256" key="2">
    <source>
        <dbReference type="ARBA" id="ARBA00022517"/>
    </source>
</evidence>
<feature type="compositionally biased region" description="Basic and acidic residues" evidence="5">
    <location>
        <begin position="492"/>
        <end position="503"/>
    </location>
</feature>
<dbReference type="FunCoup" id="A0A066WF31">
    <property type="interactions" value="411"/>
</dbReference>
<sequence length="961" mass="105131">MAGGKGGNAPQQHHHRSQLSQTNKAFKSRHATKGSIKTAAKGRQEGTQPRVHKASPLGIAATPQGARQARRNLAKQTQQSKRAALVESTRIFGVGAGSSLAGTLGLGKGTAASGGGAPRICAVIDLAGGVAWDAVRMIEEEGEEGGIKPVPGRSSSEARQRGDAFSEIEATRFRQTIQFLPLPYGALWATLDACKCADFVLCVLSSTKSIEPGSWGELCLRALQAQGLPSVLIAVSTLNPQGNIGVGGSKKAGPVQRAVNETRKSLLSFAQYFAPEVEKVHSLDDRAERSALIRTLATSTPRRVAWRDFRAWTVSEGAEWVPSPDAASGSDAKGTLKIEGWVRGTPMSANRLVHIPDFGDFRFSKITYAPPSTAARYPRRNGKKEQLSSTDGMDAEMASGEVEPSEGEEKPLEGGDVLDERDDEYADDMRSTNEVDDMANEQTWPTEEEIASATGAAQEGVSDASLLPPAVPGITPRSIAKYKASTGGAPKLKGESAPSEKWKAAWIIESDEEDDEDDEDDEDKDEAHVEEDGEHGAEAISAPAIGPASSMKPSTSVQVESTDAALSDVGMEEDDYDEDEERAAWEAYQERRQREKEEREDAEFPDEVDTPMDIPARQRFARYRGLKSFRTSPWDPYEDLPRDYGRIYQFDNYGRTARRVEAAALVEGVQPGVRVCLWIEDVPREAAVRAQARGAGELPELQEGQQVPFVVFGLLRHEHKKSVLHMTVTRNTEYEEPVRSKDPLVLCLGPRRFRVNPIYSQNTLGSGKRSNGAHKFERYLAQGISGSVATVYAPITFGGSNAPAVLFRERDFAAGECGHDQRGVGARQTPHLVGMGSLLGAQPTRINAKRIFLTGHPYKVHKKTATIRFMFFNADDVRYFKPIMLHTKHGKTGHIREPLGTHGYMKAHFDGPISQMDTVLLPLYKRVFPKWAELFTSSREEMPLPRSQVKESEDEDAGMKI</sequence>
<feature type="region of interest" description="Disordered" evidence="5">
    <location>
        <begin position="372"/>
        <end position="420"/>
    </location>
</feature>
<feature type="region of interest" description="Disordered" evidence="5">
    <location>
        <begin position="450"/>
        <end position="610"/>
    </location>
</feature>
<dbReference type="InParanoid" id="A0A066WF31"/>
<feature type="compositionally biased region" description="Polar residues" evidence="5">
    <location>
        <begin position="551"/>
        <end position="561"/>
    </location>
</feature>
<dbReference type="OMA" id="MNLPRFK"/>
<dbReference type="InterPro" id="IPR039761">
    <property type="entry name" value="Bms1/Tsr1"/>
</dbReference>
<name>A0A066WF31_TILAU</name>
<dbReference type="SMART" id="SM01362">
    <property type="entry name" value="DUF663"/>
    <property type="match status" value="1"/>
</dbReference>
<feature type="region of interest" description="Disordered" evidence="5">
    <location>
        <begin position="942"/>
        <end position="961"/>
    </location>
</feature>
<dbReference type="Pfam" id="PF04950">
    <property type="entry name" value="RIBIOP_C"/>
    <property type="match status" value="1"/>
</dbReference>
<dbReference type="PANTHER" id="PTHR12858">
    <property type="entry name" value="RIBOSOME BIOGENESIS PROTEIN"/>
    <property type="match status" value="1"/>
</dbReference>
<dbReference type="Pfam" id="PF22298">
    <property type="entry name" value="Tsr1_G-like"/>
    <property type="match status" value="1"/>
</dbReference>
<dbReference type="PANTHER" id="PTHR12858:SF1">
    <property type="entry name" value="PRE-RRNA-PROCESSING PROTEIN TSR1 HOMOLOG"/>
    <property type="match status" value="1"/>
</dbReference>
<dbReference type="GO" id="GO:0000479">
    <property type="term" value="P:endonucleolytic cleavage of tricistronic rRNA transcript (SSU-rRNA, 5.8S rRNA, LSU-rRNA)"/>
    <property type="evidence" value="ECO:0007669"/>
    <property type="project" value="TreeGrafter"/>
</dbReference>
<proteinExistence type="inferred from homology"/>
<comment type="subcellular location">
    <subcellularLocation>
        <location evidence="1">Nucleus</location>
        <location evidence="1">Nucleolus</location>
    </subcellularLocation>
</comment>
<evidence type="ECO:0000256" key="1">
    <source>
        <dbReference type="ARBA" id="ARBA00004604"/>
    </source>
</evidence>
<comment type="caution">
    <text evidence="7">The sequence shown here is derived from an EMBL/GenBank/DDBJ whole genome shotgun (WGS) entry which is preliminary data.</text>
</comment>
<dbReference type="RefSeq" id="XP_013245426.1">
    <property type="nucleotide sequence ID" value="XM_013389972.1"/>
</dbReference>
<evidence type="ECO:0000313" key="7">
    <source>
        <dbReference type="EMBL" id="KDN52587.1"/>
    </source>
</evidence>
<dbReference type="GeneID" id="25267001"/>
<feature type="compositionally biased region" description="Acidic residues" evidence="5">
    <location>
        <begin position="509"/>
        <end position="533"/>
    </location>
</feature>
<comment type="similarity">
    <text evidence="4">Belongs to the TRAFAC class translation factor GTPase superfamily. Bms1-like GTPase family. TSR1 subfamily.</text>
</comment>
<feature type="compositionally biased region" description="Acidic residues" evidence="5">
    <location>
        <begin position="600"/>
        <end position="610"/>
    </location>
</feature>
<dbReference type="InterPro" id="IPR007034">
    <property type="entry name" value="BMS1_TSR1_C"/>
</dbReference>
<evidence type="ECO:0000256" key="3">
    <source>
        <dbReference type="ARBA" id="ARBA00023242"/>
    </source>
</evidence>
<feature type="compositionally biased region" description="Basic and acidic residues" evidence="5">
    <location>
        <begin position="582"/>
        <end position="599"/>
    </location>
</feature>
<dbReference type="OrthoDB" id="119302at2759"/>
<feature type="compositionally biased region" description="Acidic residues" evidence="5">
    <location>
        <begin position="570"/>
        <end position="581"/>
    </location>
</feature>
<feature type="domain" description="Bms1-type G" evidence="6">
    <location>
        <begin position="117"/>
        <end position="302"/>
    </location>
</feature>
<evidence type="ECO:0000313" key="8">
    <source>
        <dbReference type="Proteomes" id="UP000027361"/>
    </source>
</evidence>
<dbReference type="GO" id="GO:0003924">
    <property type="term" value="F:GTPase activity"/>
    <property type="evidence" value="ECO:0007669"/>
    <property type="project" value="TreeGrafter"/>
</dbReference>
<gene>
    <name evidence="7" type="ORF">K437DRAFT_289860</name>
</gene>
<feature type="region of interest" description="Disordered" evidence="5">
    <location>
        <begin position="1"/>
        <end position="52"/>
    </location>
</feature>
<dbReference type="STRING" id="1037660.A0A066WF31"/>
<dbReference type="GO" id="GO:0005525">
    <property type="term" value="F:GTP binding"/>
    <property type="evidence" value="ECO:0007669"/>
    <property type="project" value="TreeGrafter"/>
</dbReference>
<dbReference type="Proteomes" id="UP000027361">
    <property type="component" value="Unassembled WGS sequence"/>
</dbReference>
<feature type="compositionally biased region" description="Low complexity" evidence="5">
    <location>
        <begin position="538"/>
        <end position="549"/>
    </location>
</feature>
<keyword evidence="8" id="KW-1185">Reference proteome</keyword>
<dbReference type="PROSITE" id="PS51714">
    <property type="entry name" value="G_BMS1"/>
    <property type="match status" value="1"/>
</dbReference>
<dbReference type="GO" id="GO:0030688">
    <property type="term" value="C:preribosome, small subunit precursor"/>
    <property type="evidence" value="ECO:0007669"/>
    <property type="project" value="TreeGrafter"/>
</dbReference>
<keyword evidence="3" id="KW-0539">Nucleus</keyword>
<evidence type="ECO:0000256" key="5">
    <source>
        <dbReference type="SAM" id="MobiDB-lite"/>
    </source>
</evidence>
<reference evidence="7 8" key="1">
    <citation type="submission" date="2014-05" db="EMBL/GenBank/DDBJ databases">
        <title>Draft genome sequence of a rare smut relative, Tilletiaria anomala UBC 951.</title>
        <authorList>
            <consortium name="DOE Joint Genome Institute"/>
            <person name="Toome M."/>
            <person name="Kuo A."/>
            <person name="Henrissat B."/>
            <person name="Lipzen A."/>
            <person name="Tritt A."/>
            <person name="Yoshinaga Y."/>
            <person name="Zane M."/>
            <person name="Barry K."/>
            <person name="Grigoriev I.V."/>
            <person name="Spatafora J.W."/>
            <person name="Aimea M.C."/>
        </authorList>
    </citation>
    <scope>NUCLEOTIDE SEQUENCE [LARGE SCALE GENOMIC DNA]</scope>
    <source>
        <strain evidence="7 8">UBC 951</strain>
    </source>
</reference>
<evidence type="ECO:0000256" key="4">
    <source>
        <dbReference type="ARBA" id="ARBA00038288"/>
    </source>
</evidence>
<dbReference type="EMBL" id="JMSN01000008">
    <property type="protein sequence ID" value="KDN52587.1"/>
    <property type="molecule type" value="Genomic_DNA"/>
</dbReference>
<organism evidence="7 8">
    <name type="scientific">Tilletiaria anomala (strain ATCC 24038 / CBS 436.72 / UBC 951)</name>
    <dbReference type="NCBI Taxonomy" id="1037660"/>
    <lineage>
        <taxon>Eukaryota</taxon>
        <taxon>Fungi</taxon>
        <taxon>Dikarya</taxon>
        <taxon>Basidiomycota</taxon>
        <taxon>Ustilaginomycotina</taxon>
        <taxon>Exobasidiomycetes</taxon>
        <taxon>Georgefischeriales</taxon>
        <taxon>Tilletiariaceae</taxon>
        <taxon>Tilletiaria</taxon>
    </lineage>
</organism>
<dbReference type="InterPro" id="IPR030387">
    <property type="entry name" value="G_Bms1/Tsr1_dom"/>
</dbReference>
<dbReference type="AlphaFoldDB" id="A0A066WF31"/>
<evidence type="ECO:0000259" key="6">
    <source>
        <dbReference type="PROSITE" id="PS51714"/>
    </source>
</evidence>
<dbReference type="GO" id="GO:0034511">
    <property type="term" value="F:U3 snoRNA binding"/>
    <property type="evidence" value="ECO:0007669"/>
    <property type="project" value="TreeGrafter"/>
</dbReference>
<keyword evidence="2" id="KW-0690">Ribosome biogenesis</keyword>
<accession>A0A066WF31</accession>
<protein>
    <submittedName>
        <fullName evidence="7">DUF663-domain-containing protein</fullName>
    </submittedName>
</protein>
<dbReference type="SMART" id="SM00785">
    <property type="entry name" value="AARP2CN"/>
    <property type="match status" value="1"/>
</dbReference>
<dbReference type="Pfam" id="PF08142">
    <property type="entry name" value="AARP2CN"/>
    <property type="match status" value="1"/>
</dbReference>
<dbReference type="GO" id="GO:0005730">
    <property type="term" value="C:nucleolus"/>
    <property type="evidence" value="ECO:0007669"/>
    <property type="project" value="UniProtKB-SubCell"/>
</dbReference>
<dbReference type="HOGENOM" id="CLU_009858_1_0_1"/>